<evidence type="ECO:0008006" key="4">
    <source>
        <dbReference type="Google" id="ProtNLM"/>
    </source>
</evidence>
<evidence type="ECO:0000313" key="3">
    <source>
        <dbReference type="Proteomes" id="UP000008229"/>
    </source>
</evidence>
<feature type="signal peptide" evidence="1">
    <location>
        <begin position="1"/>
        <end position="24"/>
    </location>
</feature>
<sequence length="201" mass="20588" precursor="true">MRTSLAAVLAAVVLMLLGSSAASAAPLGIVINGPALTTQVGALRLTAGPVMLTCQVVLRKELVLGLTPVNPTGLTRLGRITAGRLFGCPSTLLNLPPELGAIPPIGPLPNSWDISYLTSDPLTGDLLFGILDFQISLGVPPGCLYRGTLLGRLSRDGRTLTITGSVPIDFPTPGCAGSASITGTLNDTPPIQYFLLPGPPA</sequence>
<gene>
    <name evidence="2" type="ordered locus">Cwoe_3282</name>
</gene>
<proteinExistence type="predicted"/>
<evidence type="ECO:0000256" key="1">
    <source>
        <dbReference type="SAM" id="SignalP"/>
    </source>
</evidence>
<dbReference type="STRING" id="469383.Cwoe_3282"/>
<dbReference type="RefSeq" id="WP_012934751.1">
    <property type="nucleotide sequence ID" value="NC_013739.1"/>
</dbReference>
<dbReference type="KEGG" id="cwo:Cwoe_3282"/>
<organism evidence="2 3">
    <name type="scientific">Conexibacter woesei (strain DSM 14684 / CCUG 47730 / CIP 108061 / JCM 11494 / NBRC 100937 / ID131577)</name>
    <dbReference type="NCBI Taxonomy" id="469383"/>
    <lineage>
        <taxon>Bacteria</taxon>
        <taxon>Bacillati</taxon>
        <taxon>Actinomycetota</taxon>
        <taxon>Thermoleophilia</taxon>
        <taxon>Solirubrobacterales</taxon>
        <taxon>Conexibacteraceae</taxon>
        <taxon>Conexibacter</taxon>
    </lineage>
</organism>
<name>D3FEY3_CONWI</name>
<dbReference type="EMBL" id="CP001854">
    <property type="protein sequence ID" value="ADB51700.1"/>
    <property type="molecule type" value="Genomic_DNA"/>
</dbReference>
<protein>
    <recommendedName>
        <fullName evidence="4">Secreted protein</fullName>
    </recommendedName>
</protein>
<keyword evidence="3" id="KW-1185">Reference proteome</keyword>
<feature type="chain" id="PRO_5003044202" description="Secreted protein" evidence="1">
    <location>
        <begin position="25"/>
        <end position="201"/>
    </location>
</feature>
<reference evidence="2 3" key="1">
    <citation type="journal article" date="2010" name="Stand. Genomic Sci.">
        <title>Complete genome sequence of Conexibacter woesei type strain (ID131577).</title>
        <authorList>
            <person name="Pukall R."/>
            <person name="Lapidus A."/>
            <person name="Glavina Del Rio T."/>
            <person name="Copeland A."/>
            <person name="Tice H."/>
            <person name="Cheng J.-F."/>
            <person name="Lucas S."/>
            <person name="Chen F."/>
            <person name="Nolan M."/>
            <person name="Bruce D."/>
            <person name="Goodwin L."/>
            <person name="Pitluck S."/>
            <person name="Mavromatis K."/>
            <person name="Ivanova N."/>
            <person name="Ovchinnikova G."/>
            <person name="Pati A."/>
            <person name="Chen A."/>
            <person name="Palaniappan K."/>
            <person name="Land M."/>
            <person name="Hauser L."/>
            <person name="Chang Y.-J."/>
            <person name="Jeffries C.D."/>
            <person name="Chain P."/>
            <person name="Meincke L."/>
            <person name="Sims D."/>
            <person name="Brettin T."/>
            <person name="Detter J.C."/>
            <person name="Rohde M."/>
            <person name="Goeker M."/>
            <person name="Bristow J."/>
            <person name="Eisen J.A."/>
            <person name="Markowitz V."/>
            <person name="Kyrpides N.C."/>
            <person name="Klenk H.-P."/>
            <person name="Hugenholtz P."/>
        </authorList>
    </citation>
    <scope>NUCLEOTIDE SEQUENCE [LARGE SCALE GENOMIC DNA]</scope>
    <source>
        <strain evidence="3">DSM 14684 / CIP 108061 / JCM 11494 / NBRC 100937 / ID131577</strain>
    </source>
</reference>
<dbReference type="Proteomes" id="UP000008229">
    <property type="component" value="Chromosome"/>
</dbReference>
<evidence type="ECO:0000313" key="2">
    <source>
        <dbReference type="EMBL" id="ADB51700.1"/>
    </source>
</evidence>
<keyword evidence="1" id="KW-0732">Signal</keyword>
<dbReference type="AlphaFoldDB" id="D3FEY3"/>
<accession>D3FEY3</accession>
<reference evidence="3" key="2">
    <citation type="submission" date="2010-01" db="EMBL/GenBank/DDBJ databases">
        <title>The complete genome of Conexibacter woesei DSM 14684.</title>
        <authorList>
            <consortium name="US DOE Joint Genome Institute (JGI-PGF)"/>
            <person name="Lucas S."/>
            <person name="Copeland A."/>
            <person name="Lapidus A."/>
            <person name="Glavina del Rio T."/>
            <person name="Dalin E."/>
            <person name="Tice H."/>
            <person name="Bruce D."/>
            <person name="Goodwin L."/>
            <person name="Pitluck S."/>
            <person name="Kyrpides N."/>
            <person name="Mavromatis K."/>
            <person name="Ivanova N."/>
            <person name="Mikhailova N."/>
            <person name="Chertkov O."/>
            <person name="Brettin T."/>
            <person name="Detter J.C."/>
            <person name="Han C."/>
            <person name="Larimer F."/>
            <person name="Land M."/>
            <person name="Hauser L."/>
            <person name="Markowitz V."/>
            <person name="Cheng J.-F."/>
            <person name="Hugenholtz P."/>
            <person name="Woyke T."/>
            <person name="Wu D."/>
            <person name="Pukall R."/>
            <person name="Steenblock K."/>
            <person name="Schneider S."/>
            <person name="Klenk H.-P."/>
            <person name="Eisen J.A."/>
        </authorList>
    </citation>
    <scope>NUCLEOTIDE SEQUENCE [LARGE SCALE GENOMIC DNA]</scope>
    <source>
        <strain evidence="3">DSM 14684 / CIP 108061 / JCM 11494 / NBRC 100937 / ID131577</strain>
    </source>
</reference>
<dbReference type="HOGENOM" id="CLU_1358518_0_0_11"/>